<name>A0ABD5MJI0_9EURY</name>
<organism evidence="2 3">
    <name type="scientific">Halobaculum roseum</name>
    <dbReference type="NCBI Taxonomy" id="2175149"/>
    <lineage>
        <taxon>Archaea</taxon>
        <taxon>Methanobacteriati</taxon>
        <taxon>Methanobacteriota</taxon>
        <taxon>Stenosarchaea group</taxon>
        <taxon>Halobacteria</taxon>
        <taxon>Halobacteriales</taxon>
        <taxon>Haloferacaceae</taxon>
        <taxon>Halobaculum</taxon>
    </lineage>
</organism>
<keyword evidence="3" id="KW-1185">Reference proteome</keyword>
<dbReference type="EMBL" id="JBHMAJ010000001">
    <property type="protein sequence ID" value="MFB9823029.1"/>
    <property type="molecule type" value="Genomic_DNA"/>
</dbReference>
<dbReference type="GeneID" id="67209315"/>
<evidence type="ECO:0000259" key="1">
    <source>
        <dbReference type="PROSITE" id="PS51186"/>
    </source>
</evidence>
<sequence>MCDDRYDLRAGSPTVEEFQRLRALAGMSERPRAGIERGLPNSLFAVRAVDTEGDPDALGGGKPDVDNDTAGVDDWTTSVDDGTVVGMGRVVGDGGSVYHVCDMAVHPDHQRRGLGRRILDAIDRFVDDDAPAGAYVNLMADVDGFYEGAGYAETRPASKGMYRRVE</sequence>
<evidence type="ECO:0000313" key="2">
    <source>
        <dbReference type="EMBL" id="MFB9823029.1"/>
    </source>
</evidence>
<dbReference type="Proteomes" id="UP001589595">
    <property type="component" value="Unassembled WGS sequence"/>
</dbReference>
<accession>A0ABD5MJI0</accession>
<dbReference type="PROSITE" id="PS51186">
    <property type="entry name" value="GNAT"/>
    <property type="match status" value="1"/>
</dbReference>
<dbReference type="PANTHER" id="PTHR43233:SF1">
    <property type="entry name" value="FAMILY N-ACETYLTRANSFERASE, PUTATIVE (AFU_ORTHOLOGUE AFUA_6G03350)-RELATED"/>
    <property type="match status" value="1"/>
</dbReference>
<proteinExistence type="predicted"/>
<dbReference type="CDD" id="cd04301">
    <property type="entry name" value="NAT_SF"/>
    <property type="match status" value="1"/>
</dbReference>
<dbReference type="PANTHER" id="PTHR43233">
    <property type="entry name" value="FAMILY N-ACETYLTRANSFERASE, PUTATIVE (AFU_ORTHOLOGUE AFUA_6G03350)-RELATED"/>
    <property type="match status" value="1"/>
</dbReference>
<dbReference type="AlphaFoldDB" id="A0ABD5MJI0"/>
<comment type="caution">
    <text evidence="2">The sequence shown here is derived from an EMBL/GenBank/DDBJ whole genome shotgun (WGS) entry which is preliminary data.</text>
</comment>
<dbReference type="Gene3D" id="3.40.630.30">
    <property type="match status" value="1"/>
</dbReference>
<evidence type="ECO:0000313" key="3">
    <source>
        <dbReference type="Proteomes" id="UP001589595"/>
    </source>
</evidence>
<dbReference type="SUPFAM" id="SSF55729">
    <property type="entry name" value="Acyl-CoA N-acyltransferases (Nat)"/>
    <property type="match status" value="1"/>
</dbReference>
<dbReference type="Pfam" id="PF13508">
    <property type="entry name" value="Acetyltransf_7"/>
    <property type="match status" value="1"/>
</dbReference>
<dbReference type="InterPro" id="IPR016181">
    <property type="entry name" value="Acyl_CoA_acyltransferase"/>
</dbReference>
<gene>
    <name evidence="2" type="ORF">ACFFOL_02340</name>
</gene>
<dbReference type="InterPro" id="IPR053144">
    <property type="entry name" value="Acetyltransferase_Butenolide"/>
</dbReference>
<dbReference type="InterPro" id="IPR000182">
    <property type="entry name" value="GNAT_dom"/>
</dbReference>
<protein>
    <submittedName>
        <fullName evidence="2">GNAT family N-acetyltransferase</fullName>
    </submittedName>
</protein>
<feature type="domain" description="N-acetyltransferase" evidence="1">
    <location>
        <begin position="33"/>
        <end position="166"/>
    </location>
</feature>
<reference evidence="2" key="1">
    <citation type="submission" date="2024-09" db="EMBL/GenBank/DDBJ databases">
        <authorList>
            <person name="Sun Q."/>
        </authorList>
    </citation>
    <scope>NUCLEOTIDE SEQUENCE [LARGE SCALE GENOMIC DNA]</scope>
    <source>
        <strain evidence="2">JCM 31273</strain>
    </source>
</reference>
<dbReference type="RefSeq" id="WP_222922103.1">
    <property type="nucleotide sequence ID" value="NZ_CP082286.1"/>
</dbReference>